<dbReference type="PATRIC" id="fig|1280954.3.peg.294"/>
<evidence type="ECO:0008006" key="4">
    <source>
        <dbReference type="Google" id="ProtNLM"/>
    </source>
</evidence>
<gene>
    <name evidence="2" type="ORF">HPO_01430</name>
</gene>
<keyword evidence="1" id="KW-0732">Signal</keyword>
<dbReference type="OrthoDB" id="7189520at2"/>
<reference evidence="2 3" key="1">
    <citation type="journal article" date="2014" name="Antonie Van Leeuwenhoek">
        <title>Hyphomonas beringensis sp. nov. and Hyphomonas chukchiensis sp. nov., isolated from surface seawater of the Bering Sea and Chukchi Sea.</title>
        <authorList>
            <person name="Li C."/>
            <person name="Lai Q."/>
            <person name="Li G."/>
            <person name="Dong C."/>
            <person name="Wang J."/>
            <person name="Liao Y."/>
            <person name="Shao Z."/>
        </authorList>
    </citation>
    <scope>NUCLEOTIDE SEQUENCE [LARGE SCALE GENOMIC DNA]</scope>
    <source>
        <strain evidence="2 3">PS728</strain>
    </source>
</reference>
<proteinExistence type="predicted"/>
<evidence type="ECO:0000313" key="2">
    <source>
        <dbReference type="EMBL" id="KDA00649.1"/>
    </source>
</evidence>
<dbReference type="eggNOG" id="ENOG50339TC">
    <property type="taxonomic scope" value="Bacteria"/>
</dbReference>
<dbReference type="InterPro" id="IPR058513">
    <property type="entry name" value="DUF8200"/>
</dbReference>
<sequence length="97" mass="10252">MLRSAIAALAFAGLALPAFASYTFETAEPVSQKRVIAESVVWTCDGSVCTGDLKRKAPTVRVCKKIAKEVGAVTAFRNTSAELTAEELAECNTAAKK</sequence>
<feature type="signal peptide" evidence="1">
    <location>
        <begin position="1"/>
        <end position="20"/>
    </location>
</feature>
<dbReference type="Proteomes" id="UP000027100">
    <property type="component" value="Unassembled WGS sequence"/>
</dbReference>
<name>A0A062VQS4_9PROT</name>
<evidence type="ECO:0000256" key="1">
    <source>
        <dbReference type="SAM" id="SignalP"/>
    </source>
</evidence>
<comment type="caution">
    <text evidence="2">The sequence shown here is derived from an EMBL/GenBank/DDBJ whole genome shotgun (WGS) entry which is preliminary data.</text>
</comment>
<keyword evidence="3" id="KW-1185">Reference proteome</keyword>
<dbReference type="NCBIfam" id="NF047636">
    <property type="entry name" value="CC_3452_fam"/>
    <property type="match status" value="1"/>
</dbReference>
<dbReference type="RefSeq" id="WP_051612154.1">
    <property type="nucleotide sequence ID" value="NZ_ARYM01000001.1"/>
</dbReference>
<dbReference type="EMBL" id="ARYM01000001">
    <property type="protein sequence ID" value="KDA00649.1"/>
    <property type="molecule type" value="Genomic_DNA"/>
</dbReference>
<dbReference type="AlphaFoldDB" id="A0A062VQS4"/>
<feature type="chain" id="PRO_5001615553" description="Lipoprotein" evidence="1">
    <location>
        <begin position="21"/>
        <end position="97"/>
    </location>
</feature>
<dbReference type="Pfam" id="PF26624">
    <property type="entry name" value="DUF8200"/>
    <property type="match status" value="1"/>
</dbReference>
<accession>A0A062VQS4</accession>
<organism evidence="2 3">
    <name type="scientific">Hyphomonas polymorpha PS728</name>
    <dbReference type="NCBI Taxonomy" id="1280954"/>
    <lineage>
        <taxon>Bacteria</taxon>
        <taxon>Pseudomonadati</taxon>
        <taxon>Pseudomonadota</taxon>
        <taxon>Alphaproteobacteria</taxon>
        <taxon>Hyphomonadales</taxon>
        <taxon>Hyphomonadaceae</taxon>
        <taxon>Hyphomonas</taxon>
    </lineage>
</organism>
<dbReference type="InterPro" id="IPR058067">
    <property type="entry name" value="CC_3452-like"/>
</dbReference>
<evidence type="ECO:0000313" key="3">
    <source>
        <dbReference type="Proteomes" id="UP000027100"/>
    </source>
</evidence>
<protein>
    <recommendedName>
        <fullName evidence="4">Lipoprotein</fullName>
    </recommendedName>
</protein>